<feature type="chain" id="PRO_5012079733" description="SbsA Ig-like domain-containing protein" evidence="1">
    <location>
        <begin position="24"/>
        <end position="323"/>
    </location>
</feature>
<reference evidence="2 3" key="1">
    <citation type="submission" date="2017-03" db="EMBL/GenBank/DDBJ databases">
        <authorList>
            <person name="Afonso C.L."/>
            <person name="Miller P.J."/>
            <person name="Scott M.A."/>
            <person name="Spackman E."/>
            <person name="Goraichik I."/>
            <person name="Dimitrov K.M."/>
            <person name="Suarez D.L."/>
            <person name="Swayne D.E."/>
        </authorList>
    </citation>
    <scope>NUCLEOTIDE SEQUENCE [LARGE SCALE GENOMIC DNA]</scope>
    <source>
        <strain evidence="2 3">CECT 8397</strain>
    </source>
</reference>
<evidence type="ECO:0000313" key="2">
    <source>
        <dbReference type="EMBL" id="SLN12409.1"/>
    </source>
</evidence>
<gene>
    <name evidence="2" type="ORF">PSJ8397_00167</name>
</gene>
<keyword evidence="1" id="KW-0732">Signal</keyword>
<dbReference type="EMBL" id="FWFT01000001">
    <property type="protein sequence ID" value="SLN12409.1"/>
    <property type="molecule type" value="Genomic_DNA"/>
</dbReference>
<evidence type="ECO:0008006" key="4">
    <source>
        <dbReference type="Google" id="ProtNLM"/>
    </source>
</evidence>
<evidence type="ECO:0000256" key="1">
    <source>
        <dbReference type="SAM" id="SignalP"/>
    </source>
</evidence>
<keyword evidence="3" id="KW-1185">Reference proteome</keyword>
<sequence length="323" mass="33919">MSFLRPATAASLLASASAGVVYAQDIDLQSAGALASLATADALTIAPHFALLEGRTYELTLNLDGGRTTFDITLPTADVEAPTIVGFAPSQAVTPANTLRLYLTFSKPMARGHVRDAVILQRSDGSDVPSPFLTLAPELWDTTQTHLTLLLDPGPIKQGVGPNRSHGAPLVEGQQYRLVVDAHMKSATGVPLGRPAQILFSVGEPESDPIDPDDWHILAPPAGSRAPLTLAFDRITDTGTARRMISVRDSADQTVIGVIETDGGGWSLPPLHPWPSGTQTFTITINPALEDISGNAIGQAFDAPAGTIGTRQEPVTVTVQISA</sequence>
<evidence type="ECO:0000313" key="3">
    <source>
        <dbReference type="Proteomes" id="UP000193623"/>
    </source>
</evidence>
<feature type="signal peptide" evidence="1">
    <location>
        <begin position="1"/>
        <end position="23"/>
    </location>
</feature>
<dbReference type="Proteomes" id="UP000193623">
    <property type="component" value="Unassembled WGS sequence"/>
</dbReference>
<accession>A0A1Y5R9R1</accession>
<organism evidence="2 3">
    <name type="scientific">Pseudooctadecabacter jejudonensis</name>
    <dbReference type="NCBI Taxonomy" id="1391910"/>
    <lineage>
        <taxon>Bacteria</taxon>
        <taxon>Pseudomonadati</taxon>
        <taxon>Pseudomonadota</taxon>
        <taxon>Alphaproteobacteria</taxon>
        <taxon>Rhodobacterales</taxon>
        <taxon>Paracoccaceae</taxon>
        <taxon>Pseudooctadecabacter</taxon>
    </lineage>
</organism>
<dbReference type="AlphaFoldDB" id="A0A1Y5R9R1"/>
<protein>
    <recommendedName>
        <fullName evidence="4">SbsA Ig-like domain-containing protein</fullName>
    </recommendedName>
</protein>
<proteinExistence type="predicted"/>
<name>A0A1Y5R9R1_9RHOB</name>